<feature type="transmembrane region" description="Helical" evidence="5">
    <location>
        <begin position="39"/>
        <end position="63"/>
    </location>
</feature>
<evidence type="ECO:0000256" key="5">
    <source>
        <dbReference type="SAM" id="Phobius"/>
    </source>
</evidence>
<keyword evidence="3 5" id="KW-1133">Transmembrane helix</keyword>
<comment type="caution">
    <text evidence="6">The sequence shown here is derived from an EMBL/GenBank/DDBJ whole genome shotgun (WGS) entry which is preliminary data.</text>
</comment>
<comment type="subcellular location">
    <subcellularLocation>
        <location evidence="1">Endomembrane system</location>
        <topology evidence="1">Multi-pass membrane protein</topology>
    </subcellularLocation>
</comment>
<name>A0A940DER4_9PROT</name>
<dbReference type="InterPro" id="IPR008217">
    <property type="entry name" value="Ccc1_fam"/>
</dbReference>
<sequence length="163" mass="17548">MMRKNNFNSAGAIVLGMHDALVSLTGLIAGLAVAMADRYAIILTAIIASITASLSMAASNYLAVRANGNARAIVAALYTGGAYMVTCAALILPFFVFTNRAIEMTVMFAIAVAEIFLFNWWLGRSRHRPYMRNFFEMLAVCAGVSIIAFLIGWCAHICLGIDA</sequence>
<gene>
    <name evidence="6" type="ORF">IAC77_01395</name>
</gene>
<dbReference type="GO" id="GO:0005384">
    <property type="term" value="F:manganese ion transmembrane transporter activity"/>
    <property type="evidence" value="ECO:0007669"/>
    <property type="project" value="InterPro"/>
</dbReference>
<feature type="transmembrane region" description="Helical" evidence="5">
    <location>
        <begin position="134"/>
        <end position="153"/>
    </location>
</feature>
<evidence type="ECO:0000313" key="6">
    <source>
        <dbReference type="EMBL" id="MBO8407098.1"/>
    </source>
</evidence>
<dbReference type="GO" id="GO:0012505">
    <property type="term" value="C:endomembrane system"/>
    <property type="evidence" value="ECO:0007669"/>
    <property type="project" value="UniProtKB-SubCell"/>
</dbReference>
<organism evidence="6 7">
    <name type="scientific">Candidatus Enterousia excrementavium</name>
    <dbReference type="NCBI Taxonomy" id="2840789"/>
    <lineage>
        <taxon>Bacteria</taxon>
        <taxon>Pseudomonadati</taxon>
        <taxon>Pseudomonadota</taxon>
        <taxon>Alphaproteobacteria</taxon>
        <taxon>Candidatus Enterousia</taxon>
    </lineage>
</organism>
<dbReference type="EMBL" id="JADINE010000023">
    <property type="protein sequence ID" value="MBO8407098.1"/>
    <property type="molecule type" value="Genomic_DNA"/>
</dbReference>
<reference evidence="6" key="1">
    <citation type="submission" date="2020-10" db="EMBL/GenBank/DDBJ databases">
        <authorList>
            <person name="Gilroy R."/>
        </authorList>
    </citation>
    <scope>NUCLEOTIDE SEQUENCE</scope>
    <source>
        <strain evidence="6">B1-16210</strain>
    </source>
</reference>
<feature type="transmembrane region" description="Helical" evidence="5">
    <location>
        <begin position="12"/>
        <end position="33"/>
    </location>
</feature>
<evidence type="ECO:0000256" key="3">
    <source>
        <dbReference type="ARBA" id="ARBA00022989"/>
    </source>
</evidence>
<feature type="transmembrane region" description="Helical" evidence="5">
    <location>
        <begin position="102"/>
        <end position="122"/>
    </location>
</feature>
<proteinExistence type="predicted"/>
<evidence type="ECO:0000256" key="4">
    <source>
        <dbReference type="ARBA" id="ARBA00023136"/>
    </source>
</evidence>
<evidence type="ECO:0000256" key="2">
    <source>
        <dbReference type="ARBA" id="ARBA00022692"/>
    </source>
</evidence>
<dbReference type="Pfam" id="PF01988">
    <property type="entry name" value="VIT1"/>
    <property type="match status" value="1"/>
</dbReference>
<keyword evidence="4 5" id="KW-0472">Membrane</keyword>
<dbReference type="Proteomes" id="UP000721442">
    <property type="component" value="Unassembled WGS sequence"/>
</dbReference>
<reference evidence="6" key="2">
    <citation type="journal article" date="2021" name="PeerJ">
        <title>Extensive microbial diversity within the chicken gut microbiome revealed by metagenomics and culture.</title>
        <authorList>
            <person name="Gilroy R."/>
            <person name="Ravi A."/>
            <person name="Getino M."/>
            <person name="Pursley I."/>
            <person name="Horton D.L."/>
            <person name="Alikhan N.F."/>
            <person name="Baker D."/>
            <person name="Gharbi K."/>
            <person name="Hall N."/>
            <person name="Watson M."/>
            <person name="Adriaenssens E.M."/>
            <person name="Foster-Nyarko E."/>
            <person name="Jarju S."/>
            <person name="Secka A."/>
            <person name="Antonio M."/>
            <person name="Oren A."/>
            <person name="Chaudhuri R.R."/>
            <person name="La Ragione R."/>
            <person name="Hildebrand F."/>
            <person name="Pallen M.J."/>
        </authorList>
    </citation>
    <scope>NUCLEOTIDE SEQUENCE</scope>
    <source>
        <strain evidence="6">B1-16210</strain>
    </source>
</reference>
<protein>
    <submittedName>
        <fullName evidence="6">VIT1/CCC1 transporter family protein</fullName>
    </submittedName>
</protein>
<dbReference type="AlphaFoldDB" id="A0A940DER4"/>
<feature type="transmembrane region" description="Helical" evidence="5">
    <location>
        <begin position="75"/>
        <end position="96"/>
    </location>
</feature>
<accession>A0A940DER4</accession>
<keyword evidence="2 5" id="KW-0812">Transmembrane</keyword>
<evidence type="ECO:0000313" key="7">
    <source>
        <dbReference type="Proteomes" id="UP000721442"/>
    </source>
</evidence>
<evidence type="ECO:0000256" key="1">
    <source>
        <dbReference type="ARBA" id="ARBA00004127"/>
    </source>
</evidence>
<dbReference type="GO" id="GO:0030026">
    <property type="term" value="P:intracellular manganese ion homeostasis"/>
    <property type="evidence" value="ECO:0007669"/>
    <property type="project" value="InterPro"/>
</dbReference>